<dbReference type="HOGENOM" id="CLU_023643_7_2_1"/>
<evidence type="ECO:0000313" key="14">
    <source>
        <dbReference type="Proteomes" id="UP000019384"/>
    </source>
</evidence>
<evidence type="ECO:0000256" key="2">
    <source>
        <dbReference type="ARBA" id="ARBA00022679"/>
    </source>
</evidence>
<dbReference type="EMBL" id="HG793126">
    <property type="protein sequence ID" value="CDK25639.1"/>
    <property type="molecule type" value="Genomic_DNA"/>
</dbReference>
<feature type="binding site" evidence="8">
    <location>
        <begin position="204"/>
        <end position="205"/>
    </location>
    <ligand>
        <name>NAD(+)</name>
        <dbReference type="ChEBI" id="CHEBI:57540"/>
    </ligand>
</feature>
<dbReference type="GO" id="GO:0005737">
    <property type="term" value="C:cytoplasm"/>
    <property type="evidence" value="ECO:0007669"/>
    <property type="project" value="EnsemblFungi"/>
</dbReference>
<dbReference type="GO" id="GO:0031934">
    <property type="term" value="C:mating-type region heterochromatin"/>
    <property type="evidence" value="ECO:0007669"/>
    <property type="project" value="EnsemblFungi"/>
</dbReference>
<dbReference type="RefSeq" id="XP_022457651.1">
    <property type="nucleotide sequence ID" value="XM_022603807.1"/>
</dbReference>
<dbReference type="GO" id="GO:0008270">
    <property type="term" value="F:zinc ion binding"/>
    <property type="evidence" value="ECO:0007669"/>
    <property type="project" value="UniProtKB-UniRule"/>
</dbReference>
<evidence type="ECO:0000256" key="1">
    <source>
        <dbReference type="ARBA" id="ARBA00006924"/>
    </source>
</evidence>
<feature type="binding site" evidence="9 10">
    <location>
        <position position="139"/>
    </location>
    <ligand>
        <name>Zn(2+)</name>
        <dbReference type="ChEBI" id="CHEBI:29105"/>
    </ligand>
</feature>
<evidence type="ECO:0000256" key="6">
    <source>
        <dbReference type="PIRNR" id="PIRNR037938"/>
    </source>
</evidence>
<keyword evidence="3 6" id="KW-0479">Metal-binding</keyword>
<dbReference type="GO" id="GO:0005634">
    <property type="term" value="C:nucleus"/>
    <property type="evidence" value="ECO:0007669"/>
    <property type="project" value="EnsemblFungi"/>
</dbReference>
<keyword evidence="14" id="KW-1185">Reference proteome</keyword>
<keyword evidence="4 6" id="KW-0862">Zinc</keyword>
<evidence type="ECO:0000256" key="5">
    <source>
        <dbReference type="ARBA" id="ARBA00023027"/>
    </source>
</evidence>
<evidence type="ECO:0000256" key="7">
    <source>
        <dbReference type="PIRSR" id="PIRSR037938-1"/>
    </source>
</evidence>
<dbReference type="SUPFAM" id="SSF52467">
    <property type="entry name" value="DHS-like NAD/FAD-binding domain"/>
    <property type="match status" value="1"/>
</dbReference>
<feature type="binding site" evidence="9 10">
    <location>
        <position position="166"/>
    </location>
    <ligand>
        <name>Zn(2+)</name>
        <dbReference type="ChEBI" id="CHEBI:29105"/>
    </ligand>
</feature>
<evidence type="ECO:0000256" key="11">
    <source>
        <dbReference type="SAM" id="MobiDB-lite"/>
    </source>
</evidence>
<name>W6MHD5_9ASCO</name>
<dbReference type="PROSITE" id="PS50305">
    <property type="entry name" value="SIRTUIN"/>
    <property type="match status" value="1"/>
</dbReference>
<feature type="binding site" evidence="8">
    <location>
        <begin position="228"/>
        <end position="230"/>
    </location>
    <ligand>
        <name>NAD(+)</name>
        <dbReference type="ChEBI" id="CHEBI:57540"/>
    </ligand>
</feature>
<comment type="cofactor">
    <cofactor evidence="9">
        <name>Zn(2+)</name>
        <dbReference type="ChEBI" id="CHEBI:29105"/>
    </cofactor>
    <text evidence="9">Binds 1 zinc ion per subunit.</text>
</comment>
<dbReference type="InterPro" id="IPR029035">
    <property type="entry name" value="DHS-like_NAD/FAD-binding_dom"/>
</dbReference>
<dbReference type="InterPro" id="IPR026591">
    <property type="entry name" value="Sirtuin_cat_small_dom_sf"/>
</dbReference>
<feature type="binding site" evidence="9 10">
    <location>
        <position position="163"/>
    </location>
    <ligand>
        <name>Zn(2+)</name>
        <dbReference type="ChEBI" id="CHEBI:29105"/>
    </ligand>
</feature>
<dbReference type="GO" id="GO:0000183">
    <property type="term" value="P:rDNA heterochromatin formation"/>
    <property type="evidence" value="ECO:0007669"/>
    <property type="project" value="EnsemblFungi"/>
</dbReference>
<protein>
    <recommendedName>
        <fullName evidence="6">NAD-dependent protein deacetylase</fullName>
        <ecNumber evidence="6">2.3.1.286</ecNumber>
    </recommendedName>
</protein>
<dbReference type="GeneID" id="34519039"/>
<sequence>MEQKLQSVVNTLTKKKKPRVVVLCGAGISTKAGIPDFRSPETGLYSNLQKLSLPYAEAVFDIEYFRKKPQAFYTLAEELYPGKFSPTKFHYFIRLLQDKQLLKRVYTQNIDTLERIAGVKDEYIVEAHGSFATNHCIDCRAEMSSEELKRQMDDKASGGIPRCAKCKGYVKPDIVFFGEGLPARFFDLWDDDSEEIDLAIVAGTSLTVYPFASLPAEVEANAIRLLINKEHCGDFKQNPRKTDVLALEDIDEVAETLARLCGWEDDLRRLVETTSNDDESDTSSNIDEAKVRSEAIASSITETETKEETKEETEESADIEDLSKQLSGLSGIGKQGKIPKSDQ</sequence>
<dbReference type="CDD" id="cd01408">
    <property type="entry name" value="SIRT1"/>
    <property type="match status" value="1"/>
</dbReference>
<evidence type="ECO:0000259" key="12">
    <source>
        <dbReference type="PROSITE" id="PS50305"/>
    </source>
</evidence>
<feature type="active site" description="Proton acceptor" evidence="7 10">
    <location>
        <position position="128"/>
    </location>
</feature>
<dbReference type="InterPro" id="IPR050134">
    <property type="entry name" value="NAD-dep_sirtuin_deacylases"/>
</dbReference>
<feature type="binding site" evidence="9 10">
    <location>
        <position position="136"/>
    </location>
    <ligand>
        <name>Zn(2+)</name>
        <dbReference type="ChEBI" id="CHEBI:29105"/>
    </ligand>
</feature>
<dbReference type="PANTHER" id="PTHR11085">
    <property type="entry name" value="NAD-DEPENDENT PROTEIN DEACYLASE SIRTUIN-5, MITOCHONDRIAL-RELATED"/>
    <property type="match status" value="1"/>
</dbReference>
<evidence type="ECO:0000256" key="9">
    <source>
        <dbReference type="PIRSR" id="PIRSR037938-3"/>
    </source>
</evidence>
<dbReference type="Gene3D" id="3.40.50.1220">
    <property type="entry name" value="TPP-binding domain"/>
    <property type="match status" value="1"/>
</dbReference>
<organism evidence="13 14">
    <name type="scientific">Kuraishia capsulata CBS 1993</name>
    <dbReference type="NCBI Taxonomy" id="1382522"/>
    <lineage>
        <taxon>Eukaryota</taxon>
        <taxon>Fungi</taxon>
        <taxon>Dikarya</taxon>
        <taxon>Ascomycota</taxon>
        <taxon>Saccharomycotina</taxon>
        <taxon>Pichiomycetes</taxon>
        <taxon>Pichiales</taxon>
        <taxon>Pichiaceae</taxon>
        <taxon>Kuraishia</taxon>
    </lineage>
</organism>
<dbReference type="PANTHER" id="PTHR11085:SF6">
    <property type="entry name" value="NAD-DEPENDENT PROTEIN DEACETYLASE SIRTUIN-2"/>
    <property type="match status" value="1"/>
</dbReference>
<feature type="binding site" evidence="8">
    <location>
        <begin position="26"/>
        <end position="30"/>
    </location>
    <ligand>
        <name>NAD(+)</name>
        <dbReference type="ChEBI" id="CHEBI:57540"/>
    </ligand>
</feature>
<dbReference type="Pfam" id="PF02146">
    <property type="entry name" value="SIR2"/>
    <property type="match status" value="1"/>
</dbReference>
<dbReference type="GO" id="GO:0033553">
    <property type="term" value="C:rDNA heterochromatin"/>
    <property type="evidence" value="ECO:0007669"/>
    <property type="project" value="EnsemblFungi"/>
</dbReference>
<dbReference type="GO" id="GO:0099115">
    <property type="term" value="C:chromosome, subtelomeric region"/>
    <property type="evidence" value="ECO:0007669"/>
    <property type="project" value="EnsemblFungi"/>
</dbReference>
<comment type="catalytic activity">
    <reaction evidence="6">
        <text>N(6)-acetyl-L-lysyl-[protein] + NAD(+) + H2O = 2''-O-acetyl-ADP-D-ribose + nicotinamide + L-lysyl-[protein]</text>
        <dbReference type="Rhea" id="RHEA:43636"/>
        <dbReference type="Rhea" id="RHEA-COMP:9752"/>
        <dbReference type="Rhea" id="RHEA-COMP:10731"/>
        <dbReference type="ChEBI" id="CHEBI:15377"/>
        <dbReference type="ChEBI" id="CHEBI:17154"/>
        <dbReference type="ChEBI" id="CHEBI:29969"/>
        <dbReference type="ChEBI" id="CHEBI:57540"/>
        <dbReference type="ChEBI" id="CHEBI:61930"/>
        <dbReference type="ChEBI" id="CHEBI:83767"/>
        <dbReference type="EC" id="2.3.1.286"/>
    </reaction>
</comment>
<dbReference type="STRING" id="1382522.W6MHD5"/>
<comment type="similarity">
    <text evidence="1 6">Belongs to the sirtuin family. Class I subfamily.</text>
</comment>
<feature type="region of interest" description="Disordered" evidence="11">
    <location>
        <begin position="273"/>
        <end position="343"/>
    </location>
</feature>
<reference evidence="13" key="2">
    <citation type="submission" date="2014-02" db="EMBL/GenBank/DDBJ databases">
        <title>Complete DNA sequence of /Kuraishia capsulata/ illustrates novel genomic features among budding yeasts (/Saccharomycotina/).</title>
        <authorList>
            <person name="Morales L."/>
            <person name="Noel B."/>
            <person name="Porcel B."/>
            <person name="Marcet-Houben M."/>
            <person name="Hullo M-F."/>
            <person name="Sacerdot C."/>
            <person name="Tekaia F."/>
            <person name="Leh-Louis V."/>
            <person name="Despons L."/>
            <person name="Khanna V."/>
            <person name="Aury J-M."/>
            <person name="Barbe V."/>
            <person name="Couloux A."/>
            <person name="Labadie K."/>
            <person name="Pelletier E."/>
            <person name="Souciet J-L."/>
            <person name="Boekhout T."/>
            <person name="Gabaldon T."/>
            <person name="Wincker P."/>
            <person name="Dujon B."/>
        </authorList>
    </citation>
    <scope>NUCLEOTIDE SEQUENCE</scope>
    <source>
        <strain evidence="13">CBS 1993</strain>
    </source>
</reference>
<gene>
    <name evidence="13" type="ORF">KUCA_T00001609001</name>
</gene>
<dbReference type="AlphaFoldDB" id="W6MHD5"/>
<dbReference type="PIRSF" id="PIRSF037938">
    <property type="entry name" value="SIR2_euk"/>
    <property type="match status" value="1"/>
</dbReference>
<dbReference type="GO" id="GO:0031508">
    <property type="term" value="P:pericentric heterochromatin formation"/>
    <property type="evidence" value="ECO:0007669"/>
    <property type="project" value="EnsemblFungi"/>
</dbReference>
<dbReference type="Gene3D" id="3.30.1600.10">
    <property type="entry name" value="SIR2/SIRT2 'Small Domain"/>
    <property type="match status" value="1"/>
</dbReference>
<feature type="binding site" evidence="8">
    <location>
        <begin position="36"/>
        <end position="38"/>
    </location>
    <ligand>
        <name>NAD(+)</name>
        <dbReference type="ChEBI" id="CHEBI:57540"/>
    </ligand>
</feature>
<dbReference type="OrthoDB" id="420264at2759"/>
<evidence type="ECO:0000256" key="8">
    <source>
        <dbReference type="PIRSR" id="PIRSR037938-2"/>
    </source>
</evidence>
<dbReference type="GO" id="GO:0046970">
    <property type="term" value="F:histone H4K16 deacetylase activity, NAD-dependent"/>
    <property type="evidence" value="ECO:0007669"/>
    <property type="project" value="EnsemblFungi"/>
</dbReference>
<dbReference type="EC" id="2.3.1.286" evidence="6"/>
<dbReference type="InterPro" id="IPR003000">
    <property type="entry name" value="Sirtuin"/>
</dbReference>
<feature type="binding site" evidence="8">
    <location>
        <begin position="108"/>
        <end position="111"/>
    </location>
    <ligand>
        <name>NAD(+)</name>
        <dbReference type="ChEBI" id="CHEBI:57540"/>
    </ligand>
</feature>
<dbReference type="Proteomes" id="UP000019384">
    <property type="component" value="Unassembled WGS sequence"/>
</dbReference>
<dbReference type="GO" id="GO:0005721">
    <property type="term" value="C:pericentric heterochromatin"/>
    <property type="evidence" value="ECO:0007669"/>
    <property type="project" value="EnsemblFungi"/>
</dbReference>
<accession>W6MHD5</accession>
<dbReference type="InterPro" id="IPR026590">
    <property type="entry name" value="Ssirtuin_cat_dom"/>
</dbReference>
<dbReference type="GO" id="GO:0070403">
    <property type="term" value="F:NAD+ binding"/>
    <property type="evidence" value="ECO:0007669"/>
    <property type="project" value="UniProtKB-UniRule"/>
</dbReference>
<reference evidence="13" key="1">
    <citation type="submission" date="2013-12" db="EMBL/GenBank/DDBJ databases">
        <authorList>
            <person name="Genoscope - CEA"/>
        </authorList>
    </citation>
    <scope>NUCLEOTIDE SEQUENCE</scope>
    <source>
        <strain evidence="13">CBS 1993</strain>
    </source>
</reference>
<proteinExistence type="inferred from homology"/>
<feature type="compositionally biased region" description="Acidic residues" evidence="11">
    <location>
        <begin position="310"/>
        <end position="320"/>
    </location>
</feature>
<evidence type="ECO:0000256" key="10">
    <source>
        <dbReference type="PROSITE-ProRule" id="PRU00236"/>
    </source>
</evidence>
<dbReference type="GO" id="GO:0045950">
    <property type="term" value="P:negative regulation of mitotic recombination"/>
    <property type="evidence" value="ECO:0007669"/>
    <property type="project" value="EnsemblFungi"/>
</dbReference>
<keyword evidence="5 6" id="KW-0520">NAD</keyword>
<evidence type="ECO:0000313" key="13">
    <source>
        <dbReference type="EMBL" id="CDK25639.1"/>
    </source>
</evidence>
<evidence type="ECO:0000256" key="4">
    <source>
        <dbReference type="ARBA" id="ARBA00022833"/>
    </source>
</evidence>
<dbReference type="InterPro" id="IPR017328">
    <property type="entry name" value="Sirtuin_class_I"/>
</dbReference>
<feature type="domain" description="Deacetylase sirtuin-type" evidence="12">
    <location>
        <begin position="1"/>
        <end position="264"/>
    </location>
</feature>
<keyword evidence="2 6" id="KW-0808">Transferase</keyword>
<evidence type="ECO:0000256" key="3">
    <source>
        <dbReference type="ARBA" id="ARBA00022723"/>
    </source>
</evidence>